<sequence>MRIPVSPFYSSVSSSLLRLLLSDAAPRAFSSAAAAEAPVSLSVSGSLLRRLKNVPSRYRARAFRQAQLALTEYLHMTRALQFCHAEHIAANSPACLLSLLSRLHFPDKPSDLPRVLRRFLAYCPINEFDFFFESIGLPALDAGRTRGHGDGVFLSEDTRLVPAVSALIRFGFPWTKLGVLYAENSSILSKGADDLASVLGWFESLGFDKVAVVGICLAFPGILTVKTNPGDGEIAFLFEDLKRVFSDFHPEGSAEESVEICYLLCRQIRVFYDLGCAKGAVGELLAARRDILLKIEHGDLIRKVEFFGRLDMKKEEVGLFILQCPEVLHLDLDKAVLRMPDYLERIGLSEEGLVSILQEYPYVMGKNKVGNLPNILKAIRLDAWFTQEIRKGKHHYLSPAFLGSDDPDDRVIDLNFFDKLLMELPTSKAPFLKNKLEFLLRIGFGENDLTVKVLKHLNSTQVQLKERFDCLLVLGIDYPVLCRMVSATPKLLNQKPYMLRMKVNHFCNDLGCSLQYLNKFPAYLCFDLEKRIKPRYRILNWLKERGLFNKHYSPATVLATSEKKFIDRRAPPASSAAPPSCGAELLRFLSLRCCSRSRVRPPPPASSAAPPSCCAEHLRFLQPLLLLLRQGAELLRLPWPPPSCCAELLRFLSLRCCSLDREPSSFASSLLRCSESSQSKLCNVQNLKKLMERRPVSASSTSPAATTSSVSQCIAGYVVARVGQNAVADVHCSDSDCSGG</sequence>
<keyword evidence="2" id="KW-0806">Transcription termination</keyword>
<accession>A0A843WER6</accession>
<dbReference type="AlphaFoldDB" id="A0A843WER6"/>
<dbReference type="InterPro" id="IPR003690">
    <property type="entry name" value="MTERF"/>
</dbReference>
<keyword evidence="5" id="KW-1185">Reference proteome</keyword>
<evidence type="ECO:0000256" key="3">
    <source>
        <dbReference type="ARBA" id="ARBA00022946"/>
    </source>
</evidence>
<dbReference type="Pfam" id="PF02536">
    <property type="entry name" value="mTERF"/>
    <property type="match status" value="2"/>
</dbReference>
<gene>
    <name evidence="4" type="ORF">Taro_038076</name>
</gene>
<evidence type="ECO:0000313" key="4">
    <source>
        <dbReference type="EMBL" id="MQM05268.1"/>
    </source>
</evidence>
<evidence type="ECO:0000256" key="1">
    <source>
        <dbReference type="ARBA" id="ARBA00007692"/>
    </source>
</evidence>
<evidence type="ECO:0008006" key="6">
    <source>
        <dbReference type="Google" id="ProtNLM"/>
    </source>
</evidence>
<dbReference type="PANTHER" id="PTHR13068:SF113">
    <property type="entry name" value="TRANSCRIPTION TERMINATION FACTOR MTEF18, MITOCHONDRIAL"/>
    <property type="match status" value="1"/>
</dbReference>
<dbReference type="InterPro" id="IPR038538">
    <property type="entry name" value="MTERF_sf"/>
</dbReference>
<dbReference type="EMBL" id="NMUH01003384">
    <property type="protein sequence ID" value="MQM05268.1"/>
    <property type="molecule type" value="Genomic_DNA"/>
</dbReference>
<dbReference type="OrthoDB" id="899381at2759"/>
<comment type="similarity">
    <text evidence="1">Belongs to the mTERF family.</text>
</comment>
<comment type="caution">
    <text evidence="4">The sequence shown here is derived from an EMBL/GenBank/DDBJ whole genome shotgun (WGS) entry which is preliminary data.</text>
</comment>
<name>A0A843WER6_COLES</name>
<dbReference type="GO" id="GO:0003676">
    <property type="term" value="F:nucleic acid binding"/>
    <property type="evidence" value="ECO:0007669"/>
    <property type="project" value="InterPro"/>
</dbReference>
<dbReference type="SMART" id="SM00733">
    <property type="entry name" value="Mterf"/>
    <property type="match status" value="4"/>
</dbReference>
<dbReference type="Gene3D" id="1.25.70.10">
    <property type="entry name" value="Transcription termination factor 3, mitochondrial"/>
    <property type="match status" value="3"/>
</dbReference>
<dbReference type="GO" id="GO:0006353">
    <property type="term" value="P:DNA-templated transcription termination"/>
    <property type="evidence" value="ECO:0007669"/>
    <property type="project" value="UniProtKB-KW"/>
</dbReference>
<proteinExistence type="inferred from homology"/>
<keyword evidence="3" id="KW-0809">Transit peptide</keyword>
<keyword evidence="2" id="KW-0804">Transcription</keyword>
<organism evidence="4 5">
    <name type="scientific">Colocasia esculenta</name>
    <name type="common">Wild taro</name>
    <name type="synonym">Arum esculentum</name>
    <dbReference type="NCBI Taxonomy" id="4460"/>
    <lineage>
        <taxon>Eukaryota</taxon>
        <taxon>Viridiplantae</taxon>
        <taxon>Streptophyta</taxon>
        <taxon>Embryophyta</taxon>
        <taxon>Tracheophyta</taxon>
        <taxon>Spermatophyta</taxon>
        <taxon>Magnoliopsida</taxon>
        <taxon>Liliopsida</taxon>
        <taxon>Araceae</taxon>
        <taxon>Aroideae</taxon>
        <taxon>Colocasieae</taxon>
        <taxon>Colocasia</taxon>
    </lineage>
</organism>
<keyword evidence="2" id="KW-0805">Transcription regulation</keyword>
<dbReference type="PANTHER" id="PTHR13068">
    <property type="entry name" value="CGI-12 PROTEIN-RELATED"/>
    <property type="match status" value="1"/>
</dbReference>
<dbReference type="Proteomes" id="UP000652761">
    <property type="component" value="Unassembled WGS sequence"/>
</dbReference>
<protein>
    <recommendedName>
        <fullName evidence="6">Transcription termination factor MTEF18, mitochondrial</fullName>
    </recommendedName>
</protein>
<reference evidence="4" key="1">
    <citation type="submission" date="2017-07" db="EMBL/GenBank/DDBJ databases">
        <title>Taro Niue Genome Assembly and Annotation.</title>
        <authorList>
            <person name="Atibalentja N."/>
            <person name="Keating K."/>
            <person name="Fields C.J."/>
        </authorList>
    </citation>
    <scope>NUCLEOTIDE SEQUENCE</scope>
    <source>
        <strain evidence="4">Niue_2</strain>
        <tissue evidence="4">Leaf</tissue>
    </source>
</reference>
<evidence type="ECO:0000256" key="2">
    <source>
        <dbReference type="ARBA" id="ARBA00022472"/>
    </source>
</evidence>
<evidence type="ECO:0000313" key="5">
    <source>
        <dbReference type="Proteomes" id="UP000652761"/>
    </source>
</evidence>